<gene>
    <name evidence="1" type="ORF">PR048_005789</name>
</gene>
<evidence type="ECO:0000313" key="2">
    <source>
        <dbReference type="Proteomes" id="UP001159363"/>
    </source>
</evidence>
<proteinExistence type="predicted"/>
<name>A0ABQ9I981_9NEOP</name>
<reference evidence="1 2" key="1">
    <citation type="submission" date="2023-02" db="EMBL/GenBank/DDBJ databases">
        <title>LHISI_Scaffold_Assembly.</title>
        <authorList>
            <person name="Stuart O.P."/>
            <person name="Cleave R."/>
            <person name="Magrath M.J.L."/>
            <person name="Mikheyev A.S."/>
        </authorList>
    </citation>
    <scope>NUCLEOTIDE SEQUENCE [LARGE SCALE GENOMIC DNA]</scope>
    <source>
        <strain evidence="1">Daus_M_001</strain>
        <tissue evidence="1">Leg muscle</tissue>
    </source>
</reference>
<evidence type="ECO:0000313" key="1">
    <source>
        <dbReference type="EMBL" id="KAJ8893203.1"/>
    </source>
</evidence>
<protein>
    <submittedName>
        <fullName evidence="1">Uncharacterized protein</fullName>
    </submittedName>
</protein>
<keyword evidence="2" id="KW-1185">Reference proteome</keyword>
<sequence>MQGWGKRENLEKTCQPGASISTIPISENLFDALIVYDSTSRTAMIERVATRTVETYTMALVTVLLGVNPIDTSRAWKSTEKHILRQLHLVVVALVLLQQRRINSQWRGPQQLTCCEIFVERLECRDYGIVLYRKGLFNPRSFMLESVAGDGLQTNLNLPPCLTPDFIPEPPAQQIRGAPIDCATGEYIAPRFFSPLSRHSDTDDNITRDKRPVAPMRKALNLRAVCFRCYAFLRK</sequence>
<dbReference type="EMBL" id="JARBHB010000002">
    <property type="protein sequence ID" value="KAJ8893203.1"/>
    <property type="molecule type" value="Genomic_DNA"/>
</dbReference>
<dbReference type="Proteomes" id="UP001159363">
    <property type="component" value="Chromosome 2"/>
</dbReference>
<organism evidence="1 2">
    <name type="scientific">Dryococelus australis</name>
    <dbReference type="NCBI Taxonomy" id="614101"/>
    <lineage>
        <taxon>Eukaryota</taxon>
        <taxon>Metazoa</taxon>
        <taxon>Ecdysozoa</taxon>
        <taxon>Arthropoda</taxon>
        <taxon>Hexapoda</taxon>
        <taxon>Insecta</taxon>
        <taxon>Pterygota</taxon>
        <taxon>Neoptera</taxon>
        <taxon>Polyneoptera</taxon>
        <taxon>Phasmatodea</taxon>
        <taxon>Verophasmatodea</taxon>
        <taxon>Anareolatae</taxon>
        <taxon>Phasmatidae</taxon>
        <taxon>Eurycanthinae</taxon>
        <taxon>Dryococelus</taxon>
    </lineage>
</organism>
<accession>A0ABQ9I981</accession>
<comment type="caution">
    <text evidence="1">The sequence shown here is derived from an EMBL/GenBank/DDBJ whole genome shotgun (WGS) entry which is preliminary data.</text>
</comment>